<name>A0AAW3ZMV4_9GAMM</name>
<accession>A0AAW3ZMV4</accession>
<dbReference type="InterPro" id="IPR005623">
    <property type="entry name" value="Chaperone_NapD_NO3_reduct"/>
</dbReference>
<sequence length="89" mass="9514">MNPLCHIASLVAFHHAQGAAELDAVVARQAGLSLALRAEGRSVLLHEAEEQVALTDLLAELQALPGVLGVHLVYHHAEPLNDLLREVEA</sequence>
<dbReference type="Pfam" id="PF03927">
    <property type="entry name" value="NapD"/>
    <property type="match status" value="1"/>
</dbReference>
<protein>
    <submittedName>
        <fullName evidence="1">Chaperone NapD</fullName>
    </submittedName>
</protein>
<organism evidence="1 2">
    <name type="scientific">Pseudomarimonas arenosa</name>
    <dbReference type="NCBI Taxonomy" id="2774145"/>
    <lineage>
        <taxon>Bacteria</taxon>
        <taxon>Pseudomonadati</taxon>
        <taxon>Pseudomonadota</taxon>
        <taxon>Gammaproteobacteria</taxon>
        <taxon>Lysobacterales</taxon>
        <taxon>Lysobacteraceae</taxon>
        <taxon>Pseudomarimonas</taxon>
    </lineage>
</organism>
<evidence type="ECO:0000313" key="1">
    <source>
        <dbReference type="EMBL" id="MBD8527463.1"/>
    </source>
</evidence>
<keyword evidence="2" id="KW-1185">Reference proteome</keyword>
<dbReference type="Proteomes" id="UP000613768">
    <property type="component" value="Unassembled WGS sequence"/>
</dbReference>
<dbReference type="Gene3D" id="3.30.70.920">
    <property type="match status" value="1"/>
</dbReference>
<gene>
    <name evidence="1" type="ORF">IFO71_17100</name>
</gene>
<dbReference type="EMBL" id="JACYTR010000052">
    <property type="protein sequence ID" value="MBD8527463.1"/>
    <property type="molecule type" value="Genomic_DNA"/>
</dbReference>
<dbReference type="AlphaFoldDB" id="A0AAW3ZMV4"/>
<proteinExistence type="predicted"/>
<reference evidence="1 2" key="1">
    <citation type="submission" date="2020-09" db="EMBL/GenBank/DDBJ databases">
        <title>Pseudoxanthomonas sp. CAU 1598 isolated from sand of Yaerae Beach.</title>
        <authorList>
            <person name="Kim W."/>
        </authorList>
    </citation>
    <scope>NUCLEOTIDE SEQUENCE [LARGE SCALE GENOMIC DNA]</scope>
    <source>
        <strain evidence="1 2">CAU 1598</strain>
    </source>
</reference>
<comment type="caution">
    <text evidence="1">The sequence shown here is derived from an EMBL/GenBank/DDBJ whole genome shotgun (WGS) entry which is preliminary data.</text>
</comment>
<evidence type="ECO:0000313" key="2">
    <source>
        <dbReference type="Proteomes" id="UP000613768"/>
    </source>
</evidence>
<dbReference type="RefSeq" id="WP_192030882.1">
    <property type="nucleotide sequence ID" value="NZ_JACYTR010000052.1"/>
</dbReference>